<name>A0A2P2PUC2_RHIMU</name>
<evidence type="ECO:0000313" key="1">
    <source>
        <dbReference type="EMBL" id="MBX58344.1"/>
    </source>
</evidence>
<organism evidence="1">
    <name type="scientific">Rhizophora mucronata</name>
    <name type="common">Asiatic mangrove</name>
    <dbReference type="NCBI Taxonomy" id="61149"/>
    <lineage>
        <taxon>Eukaryota</taxon>
        <taxon>Viridiplantae</taxon>
        <taxon>Streptophyta</taxon>
        <taxon>Embryophyta</taxon>
        <taxon>Tracheophyta</taxon>
        <taxon>Spermatophyta</taxon>
        <taxon>Magnoliopsida</taxon>
        <taxon>eudicotyledons</taxon>
        <taxon>Gunneridae</taxon>
        <taxon>Pentapetalae</taxon>
        <taxon>rosids</taxon>
        <taxon>fabids</taxon>
        <taxon>Malpighiales</taxon>
        <taxon>Rhizophoraceae</taxon>
        <taxon>Rhizophora</taxon>
    </lineage>
</organism>
<dbReference type="EMBL" id="GGEC01077860">
    <property type="protein sequence ID" value="MBX58344.1"/>
    <property type="molecule type" value="Transcribed_RNA"/>
</dbReference>
<sequence>MDFETRSLALYVNYTFL</sequence>
<reference evidence="1" key="1">
    <citation type="submission" date="2018-02" db="EMBL/GenBank/DDBJ databases">
        <title>Rhizophora mucronata_Transcriptome.</title>
        <authorList>
            <person name="Meera S.P."/>
            <person name="Sreeshan A."/>
            <person name="Augustine A."/>
        </authorList>
    </citation>
    <scope>NUCLEOTIDE SEQUENCE</scope>
    <source>
        <tissue evidence="1">Leaf</tissue>
    </source>
</reference>
<protein>
    <submittedName>
        <fullName evidence="1">Uncharacterized protein</fullName>
    </submittedName>
</protein>
<accession>A0A2P2PUC2</accession>
<dbReference type="AlphaFoldDB" id="A0A2P2PUC2"/>
<proteinExistence type="predicted"/>